<dbReference type="PANTHER" id="PTHR47894">
    <property type="entry name" value="HTH-TYPE TRANSCRIPTIONAL REGULATOR GADX"/>
    <property type="match status" value="1"/>
</dbReference>
<dbReference type="STRING" id="946333.A4W93_23850"/>
<evidence type="ECO:0000313" key="1">
    <source>
        <dbReference type="EMBL" id="ARN22697.1"/>
    </source>
</evidence>
<reference evidence="1 2" key="1">
    <citation type="submission" date="2016-04" db="EMBL/GenBank/DDBJ databases">
        <title>Complete genome sequence of natural rubber-degrading, novel Gram-negative bacterium, Rhizobacter gummiphilus strain NS21.</title>
        <authorList>
            <person name="Tabata M."/>
            <person name="Kasai D."/>
            <person name="Fukuda M."/>
        </authorList>
    </citation>
    <scope>NUCLEOTIDE SEQUENCE [LARGE SCALE GENOMIC DNA]</scope>
    <source>
        <strain evidence="1 2">NS21</strain>
    </source>
</reference>
<dbReference type="InterPro" id="IPR032687">
    <property type="entry name" value="AraC-type_N"/>
</dbReference>
<dbReference type="Gene3D" id="1.10.10.60">
    <property type="entry name" value="Homeodomain-like"/>
    <property type="match status" value="1"/>
</dbReference>
<organism evidence="1 2">
    <name type="scientific">Piscinibacter gummiphilus</name>
    <dbReference type="NCBI Taxonomy" id="946333"/>
    <lineage>
        <taxon>Bacteria</taxon>
        <taxon>Pseudomonadati</taxon>
        <taxon>Pseudomonadota</taxon>
        <taxon>Betaproteobacteria</taxon>
        <taxon>Burkholderiales</taxon>
        <taxon>Sphaerotilaceae</taxon>
        <taxon>Piscinibacter</taxon>
    </lineage>
</organism>
<dbReference type="SMART" id="SM00342">
    <property type="entry name" value="HTH_ARAC"/>
    <property type="match status" value="1"/>
</dbReference>
<dbReference type="Pfam" id="PF12625">
    <property type="entry name" value="Arabinose_bd"/>
    <property type="match status" value="1"/>
</dbReference>
<protein>
    <submittedName>
        <fullName evidence="1">Uncharacterized protein</fullName>
    </submittedName>
</protein>
<dbReference type="InterPro" id="IPR020449">
    <property type="entry name" value="Tscrpt_reg_AraC-type_HTH"/>
</dbReference>
<proteinExistence type="predicted"/>
<dbReference type="SUPFAM" id="SSF46689">
    <property type="entry name" value="Homeodomain-like"/>
    <property type="match status" value="1"/>
</dbReference>
<dbReference type="GO" id="GO:0005829">
    <property type="term" value="C:cytosol"/>
    <property type="evidence" value="ECO:0007669"/>
    <property type="project" value="TreeGrafter"/>
</dbReference>
<dbReference type="Pfam" id="PF12833">
    <property type="entry name" value="HTH_18"/>
    <property type="match status" value="1"/>
</dbReference>
<dbReference type="InterPro" id="IPR018060">
    <property type="entry name" value="HTH_AraC"/>
</dbReference>
<dbReference type="EMBL" id="CP015118">
    <property type="protein sequence ID" value="ARN22697.1"/>
    <property type="molecule type" value="Genomic_DNA"/>
</dbReference>
<dbReference type="Proteomes" id="UP000193427">
    <property type="component" value="Chromosome"/>
</dbReference>
<dbReference type="PROSITE" id="PS01124">
    <property type="entry name" value="HTH_ARAC_FAMILY_2"/>
    <property type="match status" value="1"/>
</dbReference>
<dbReference type="OrthoDB" id="6506763at2"/>
<dbReference type="AlphaFoldDB" id="A0A1W6LEQ5"/>
<dbReference type="PANTHER" id="PTHR47894:SF1">
    <property type="entry name" value="HTH-TYPE TRANSCRIPTIONAL REGULATOR VQSM"/>
    <property type="match status" value="1"/>
</dbReference>
<dbReference type="KEGG" id="rgu:A4W93_23850"/>
<dbReference type="GO" id="GO:0003700">
    <property type="term" value="F:DNA-binding transcription factor activity"/>
    <property type="evidence" value="ECO:0007669"/>
    <property type="project" value="InterPro"/>
</dbReference>
<accession>A0A1W6LEQ5</accession>
<keyword evidence="2" id="KW-1185">Reference proteome</keyword>
<dbReference type="GO" id="GO:0000976">
    <property type="term" value="F:transcription cis-regulatory region binding"/>
    <property type="evidence" value="ECO:0007669"/>
    <property type="project" value="TreeGrafter"/>
</dbReference>
<gene>
    <name evidence="1" type="ORF">A4W93_23850</name>
</gene>
<name>A0A1W6LEQ5_9BURK</name>
<sequence>MLPSAERPAAPRPDVHIGYSRAVFAYLRLQGVNPASLYAADLVHRVEQAAPGETFPLDDFHAVIDVAQRHLRDPDLAIKASEHVQPWDGGVLGFALMTSPSISEVGNLLVRYQRLFTNVYEVRPHVDDHHFQLRLVSAAGTHSTALAHLLMGTWAWRSRWFTGEPSLPFDACFEGPAPADVSAYERCFGGQVRFGQSANLMQGQASYLALPVRQHDPAANAALRAQVALELERLSGDAAGLLVVLRRRVRERLGSGSLTLDALAADLDMAPRTLQARLEERGLTFRALLDGVRERKAKQYLAEAHLNLTEIALALGFANQSAFQHAFKRWTDMSPGQWRREQTGR</sequence>
<dbReference type="PRINTS" id="PR00032">
    <property type="entry name" value="HTHARAC"/>
</dbReference>
<evidence type="ECO:0000313" key="2">
    <source>
        <dbReference type="Proteomes" id="UP000193427"/>
    </source>
</evidence>
<dbReference type="InterPro" id="IPR009057">
    <property type="entry name" value="Homeodomain-like_sf"/>
</dbReference>